<dbReference type="Proteomes" id="UP001159659">
    <property type="component" value="Unassembled WGS sequence"/>
</dbReference>
<proteinExistence type="predicted"/>
<dbReference type="AlphaFoldDB" id="A0AAV0UQJ4"/>
<dbReference type="InterPro" id="IPR001214">
    <property type="entry name" value="SET_dom"/>
</dbReference>
<dbReference type="Pfam" id="PF00856">
    <property type="entry name" value="SET"/>
    <property type="match status" value="1"/>
</dbReference>
<evidence type="ECO:0000259" key="2">
    <source>
        <dbReference type="PROSITE" id="PS50280"/>
    </source>
</evidence>
<reference evidence="3" key="1">
    <citation type="submission" date="2022-12" db="EMBL/GenBank/DDBJ databases">
        <authorList>
            <person name="Webb A."/>
        </authorList>
    </citation>
    <scope>NUCLEOTIDE SEQUENCE</scope>
    <source>
        <strain evidence="3">Pf2</strain>
    </source>
</reference>
<comment type="caution">
    <text evidence="3">The sequence shown here is derived from an EMBL/GenBank/DDBJ whole genome shotgun (WGS) entry which is preliminary data.</text>
</comment>
<gene>
    <name evidence="3" type="ORF">PFR002_LOCUS8885</name>
</gene>
<dbReference type="EMBL" id="CANTFK010000989">
    <property type="protein sequence ID" value="CAI5739151.1"/>
    <property type="molecule type" value="Genomic_DNA"/>
</dbReference>
<dbReference type="PROSITE" id="PS50280">
    <property type="entry name" value="SET"/>
    <property type="match status" value="1"/>
</dbReference>
<organism evidence="3 4">
    <name type="scientific">Peronospora farinosa</name>
    <dbReference type="NCBI Taxonomy" id="134698"/>
    <lineage>
        <taxon>Eukaryota</taxon>
        <taxon>Sar</taxon>
        <taxon>Stramenopiles</taxon>
        <taxon>Oomycota</taxon>
        <taxon>Peronosporomycetes</taxon>
        <taxon>Peronosporales</taxon>
        <taxon>Peronosporaceae</taxon>
        <taxon>Peronospora</taxon>
    </lineage>
</organism>
<name>A0AAV0UQJ4_9STRA</name>
<protein>
    <recommendedName>
        <fullName evidence="2">SET domain-containing protein</fullName>
    </recommendedName>
</protein>
<feature type="region of interest" description="Disordered" evidence="1">
    <location>
        <begin position="87"/>
        <end position="119"/>
    </location>
</feature>
<feature type="compositionally biased region" description="Basic and acidic residues" evidence="1">
    <location>
        <begin position="49"/>
        <end position="64"/>
    </location>
</feature>
<dbReference type="InterPro" id="IPR046341">
    <property type="entry name" value="SET_dom_sf"/>
</dbReference>
<feature type="region of interest" description="Disordered" evidence="1">
    <location>
        <begin position="49"/>
        <end position="69"/>
    </location>
</feature>
<evidence type="ECO:0000313" key="3">
    <source>
        <dbReference type="EMBL" id="CAI5739151.1"/>
    </source>
</evidence>
<dbReference type="Gene3D" id="2.170.270.10">
    <property type="entry name" value="SET domain"/>
    <property type="match status" value="1"/>
</dbReference>
<dbReference type="SUPFAM" id="SSF82199">
    <property type="entry name" value="SET domain"/>
    <property type="match status" value="1"/>
</dbReference>
<sequence length="306" mass="34908">MHRDYGKAVHLRSRVMKQWKKNFGLAQRAMTLPPDTAGIDTREELAARRKCGKDGQEDAGRGESEGCPTWWPGRSSTRVWWCPAPNEGRKRAAKRDDEEEIREEIDLTQADSDDKEPANGTRDWILQKYKVGQQVPWPTDVRRVTMIQNPYKISFNIPGAREEKCGCEGRCEIATCPNAAEKQGQYVLDSPREVVYTVELRQRDTKAHRVYVSAEECGSVARFVEHSCTPNTHFHEVRGRRRVVVSLVAQSDIVFGTEVIVDYTGQTNSALWFHFQCALHQNENRDALRATAMKKEVEPATIVHQL</sequence>
<evidence type="ECO:0000256" key="1">
    <source>
        <dbReference type="SAM" id="MobiDB-lite"/>
    </source>
</evidence>
<feature type="compositionally biased region" description="Basic and acidic residues" evidence="1">
    <location>
        <begin position="87"/>
        <end position="96"/>
    </location>
</feature>
<accession>A0AAV0UQJ4</accession>
<feature type="domain" description="SET" evidence="2">
    <location>
        <begin position="169"/>
        <end position="264"/>
    </location>
</feature>
<evidence type="ECO:0000313" key="4">
    <source>
        <dbReference type="Proteomes" id="UP001159659"/>
    </source>
</evidence>